<dbReference type="AlphaFoldDB" id="A0A218NM70"/>
<reference evidence="1 2" key="1">
    <citation type="journal article" date="2017" name="Nat. Commun.">
        <title>'ARMAN' archaea depend on association with euryarchaeal host in culture and in situ.</title>
        <authorList>
            <person name="Golyshina O."/>
            <person name="Toshchakov S."/>
            <person name="Makarova K."/>
            <person name="Gavrilov S."/>
            <person name="Korzhenkov A."/>
            <person name="La Cono V."/>
            <person name="Arcadi E."/>
            <person name="Nechitaylo T."/>
            <person name="Ferrer M."/>
            <person name="Kublanov I."/>
            <person name="Wolf Y."/>
            <person name="Yakimov M."/>
            <person name="Golyshin P."/>
            <person name="Slesarev A."/>
            <person name="Kozyavkin S."/>
        </authorList>
    </citation>
    <scope>NUCLEOTIDE SEQUENCE [LARGE SCALE GENOMIC DNA]</scope>
    <source>
        <strain evidence="1 2">Mia14</strain>
    </source>
</reference>
<accession>A0A218NM70</accession>
<organism evidence="1 2">
    <name type="scientific">Candidatus Mancarchaeum acidiphilum</name>
    <dbReference type="NCBI Taxonomy" id="1920749"/>
    <lineage>
        <taxon>Archaea</taxon>
        <taxon>Candidatus Micrarchaeota</taxon>
        <taxon>Candidatus Mancarchaeum</taxon>
    </lineage>
</organism>
<gene>
    <name evidence="1" type="ORF">Mia14_0235</name>
</gene>
<dbReference type="GeneID" id="33313793"/>
<dbReference type="RefSeq" id="WP_088819734.1">
    <property type="nucleotide sequence ID" value="NZ_CP019964.1"/>
</dbReference>
<dbReference type="Proteomes" id="UP000197679">
    <property type="component" value="Chromosome"/>
</dbReference>
<name>A0A218NM70_9ARCH</name>
<dbReference type="EMBL" id="CP019964">
    <property type="protein sequence ID" value="ASI13569.1"/>
    <property type="molecule type" value="Genomic_DNA"/>
</dbReference>
<evidence type="ECO:0000313" key="2">
    <source>
        <dbReference type="Proteomes" id="UP000197679"/>
    </source>
</evidence>
<proteinExistence type="predicted"/>
<protein>
    <submittedName>
        <fullName evidence="1">Uncharacterized protein</fullName>
    </submittedName>
</protein>
<dbReference type="KEGG" id="marh:Mia14_0235"/>
<evidence type="ECO:0000313" key="1">
    <source>
        <dbReference type="EMBL" id="ASI13569.1"/>
    </source>
</evidence>
<keyword evidence="2" id="KW-1185">Reference proteome</keyword>
<sequence length="128" mass="14484">MEANYSLVASAIYGLAGAGIGDVANPAITYVLSGGQATSLPYLEIVKINSQTYSDYKKLLLHFGNAFLNKYEDERRRNLFIMTMAKKGYYKAIEDQLKELCFVEIEKIFNKVQELKGRLIDITDNIPY</sequence>